<sequence length="148" mass="15281">MLKSLVPLTLAFGAGVALVVQQALNSSLRIPLGSAAWAGFASYFVGLVSMAVLVAVLRDPVPPLSAVSRIPWWGWGGGLLGAIYIGLAILLLPAIGAATFVALLVAGQLMASVLFDHFGLLGLAQREADPMRLLGVALLIAGVALIRR</sequence>
<keyword evidence="1" id="KW-1133">Transmembrane helix</keyword>
<evidence type="ECO:0000313" key="3">
    <source>
        <dbReference type="Proteomes" id="UP001181622"/>
    </source>
</evidence>
<feature type="transmembrane region" description="Helical" evidence="1">
    <location>
        <begin position="131"/>
        <end position="147"/>
    </location>
</feature>
<dbReference type="RefSeq" id="WP_309392660.1">
    <property type="nucleotide sequence ID" value="NZ_JADBEO010000029.1"/>
</dbReference>
<accession>A0ABU1DHN0</accession>
<name>A0ABU1DHN0_9HYPH</name>
<proteinExistence type="predicted"/>
<dbReference type="PANTHER" id="PTHR34821:SF2">
    <property type="entry name" value="INNER MEMBRANE PROTEIN YDCZ"/>
    <property type="match status" value="1"/>
</dbReference>
<protein>
    <submittedName>
        <fullName evidence="2">DMT family transporter</fullName>
    </submittedName>
</protein>
<dbReference type="InterPro" id="IPR006750">
    <property type="entry name" value="YdcZ"/>
</dbReference>
<dbReference type="Proteomes" id="UP001181622">
    <property type="component" value="Unassembled WGS sequence"/>
</dbReference>
<organism evidence="2 3">
    <name type="scientific">Chelatococcus sambhunathii</name>
    <dbReference type="NCBI Taxonomy" id="363953"/>
    <lineage>
        <taxon>Bacteria</taxon>
        <taxon>Pseudomonadati</taxon>
        <taxon>Pseudomonadota</taxon>
        <taxon>Alphaproteobacteria</taxon>
        <taxon>Hyphomicrobiales</taxon>
        <taxon>Chelatococcaceae</taxon>
        <taxon>Chelatococcus</taxon>
    </lineage>
</organism>
<dbReference type="Pfam" id="PF04657">
    <property type="entry name" value="DMT_YdcZ"/>
    <property type="match status" value="1"/>
</dbReference>
<keyword evidence="1" id="KW-0472">Membrane</keyword>
<reference evidence="2" key="1">
    <citation type="submission" date="2020-10" db="EMBL/GenBank/DDBJ databases">
        <authorList>
            <person name="Abbas A."/>
            <person name="Razzaq R."/>
            <person name="Waqas M."/>
            <person name="Abbas N."/>
            <person name="Nielsen T.K."/>
            <person name="Hansen L.H."/>
            <person name="Hussain S."/>
            <person name="Shahid M."/>
        </authorList>
    </citation>
    <scope>NUCLEOTIDE SEQUENCE</scope>
    <source>
        <strain evidence="2">S14</strain>
    </source>
</reference>
<feature type="transmembrane region" description="Helical" evidence="1">
    <location>
        <begin position="35"/>
        <end position="57"/>
    </location>
</feature>
<evidence type="ECO:0000256" key="1">
    <source>
        <dbReference type="SAM" id="Phobius"/>
    </source>
</evidence>
<dbReference type="EMBL" id="JADBEO010000029">
    <property type="protein sequence ID" value="MDR4307634.1"/>
    <property type="molecule type" value="Genomic_DNA"/>
</dbReference>
<comment type="caution">
    <text evidence="2">The sequence shown here is derived from an EMBL/GenBank/DDBJ whole genome shotgun (WGS) entry which is preliminary data.</text>
</comment>
<feature type="transmembrane region" description="Helical" evidence="1">
    <location>
        <begin position="78"/>
        <end position="111"/>
    </location>
</feature>
<keyword evidence="3" id="KW-1185">Reference proteome</keyword>
<dbReference type="PANTHER" id="PTHR34821">
    <property type="entry name" value="INNER MEMBRANE PROTEIN YDCZ"/>
    <property type="match status" value="1"/>
</dbReference>
<gene>
    <name evidence="2" type="ORF">IHQ68_13495</name>
</gene>
<evidence type="ECO:0000313" key="2">
    <source>
        <dbReference type="EMBL" id="MDR4307634.1"/>
    </source>
</evidence>
<keyword evidence="1" id="KW-0812">Transmembrane</keyword>